<sequence>MTLTEKILQHVKDLPESLQAEVLDFIEYLESRVAKSKEGVSETEWS</sequence>
<proteinExistence type="predicted"/>
<dbReference type="Pfam" id="PF10047">
    <property type="entry name" value="DUF2281"/>
    <property type="match status" value="1"/>
</dbReference>
<evidence type="ECO:0000259" key="1">
    <source>
        <dbReference type="Pfam" id="PF10047"/>
    </source>
</evidence>
<dbReference type="EMBL" id="BLRX01000082">
    <property type="protein sequence ID" value="GFP25397.1"/>
    <property type="molecule type" value="Genomic_DNA"/>
</dbReference>
<feature type="domain" description="DUF2281" evidence="1">
    <location>
        <begin position="6"/>
        <end position="45"/>
    </location>
</feature>
<gene>
    <name evidence="2" type="ORF">HKBW3S25_00869</name>
</gene>
<accession>A0A6V8NYV4</accession>
<evidence type="ECO:0000313" key="2">
    <source>
        <dbReference type="EMBL" id="GFP25397.1"/>
    </source>
</evidence>
<feature type="non-terminal residue" evidence="2">
    <location>
        <position position="46"/>
    </location>
</feature>
<reference evidence="2 3" key="1">
    <citation type="journal article" date="2020" name="Front. Microbiol.">
        <title>Single-cell genomics of novel Actinobacteria with the Wood-Ljungdahl pathway discovered in a serpentinizing system.</title>
        <authorList>
            <person name="Merino N."/>
            <person name="Kawai M."/>
            <person name="Boyd E.S."/>
            <person name="Colman D.R."/>
            <person name="McGlynn S.E."/>
            <person name="Nealson K.H."/>
            <person name="Kurokawa K."/>
            <person name="Hongoh Y."/>
        </authorList>
    </citation>
    <scope>NUCLEOTIDE SEQUENCE [LARGE SCALE GENOMIC DNA]</scope>
    <source>
        <strain evidence="2 3">S25</strain>
    </source>
</reference>
<protein>
    <recommendedName>
        <fullName evidence="1">DUF2281 domain-containing protein</fullName>
    </recommendedName>
</protein>
<dbReference type="Proteomes" id="UP000543224">
    <property type="component" value="Unassembled WGS sequence"/>
</dbReference>
<evidence type="ECO:0000313" key="3">
    <source>
        <dbReference type="Proteomes" id="UP000543224"/>
    </source>
</evidence>
<dbReference type="InterPro" id="IPR018739">
    <property type="entry name" value="DUF2281"/>
</dbReference>
<dbReference type="AlphaFoldDB" id="A0A6V8NYV4"/>
<name>A0A6V8NYV4_9ACTN</name>
<organism evidence="2 3">
    <name type="scientific">Candidatus Hakubella thermalkaliphila</name>
    <dbReference type="NCBI Taxonomy" id="2754717"/>
    <lineage>
        <taxon>Bacteria</taxon>
        <taxon>Bacillati</taxon>
        <taxon>Actinomycetota</taxon>
        <taxon>Actinomycetota incertae sedis</taxon>
        <taxon>Candidatus Hakubellales</taxon>
        <taxon>Candidatus Hakubellaceae</taxon>
        <taxon>Candidatus Hakubella</taxon>
    </lineage>
</organism>
<comment type="caution">
    <text evidence="2">The sequence shown here is derived from an EMBL/GenBank/DDBJ whole genome shotgun (WGS) entry which is preliminary data.</text>
</comment>